<organism evidence="3 4">
    <name type="scientific">Dubosiella newyorkensis</name>
    <dbReference type="NCBI Taxonomy" id="1862672"/>
    <lineage>
        <taxon>Bacteria</taxon>
        <taxon>Bacillati</taxon>
        <taxon>Bacillota</taxon>
        <taxon>Erysipelotrichia</taxon>
        <taxon>Erysipelotrichales</taxon>
        <taxon>Erysipelotrichaceae</taxon>
        <taxon>Dubosiella</taxon>
    </lineage>
</organism>
<dbReference type="RefSeq" id="WP_076341039.1">
    <property type="nucleotide sequence ID" value="NZ_JBGNFS010000011.1"/>
</dbReference>
<dbReference type="Proteomes" id="UP000186705">
    <property type="component" value="Unassembled WGS sequence"/>
</dbReference>
<dbReference type="EMBL" id="MPKA01000056">
    <property type="protein sequence ID" value="OLU46997.1"/>
    <property type="molecule type" value="Genomic_DNA"/>
</dbReference>
<dbReference type="InterPro" id="IPR009061">
    <property type="entry name" value="DNA-bd_dom_put_sf"/>
</dbReference>
<evidence type="ECO:0000313" key="3">
    <source>
        <dbReference type="EMBL" id="OLU46997.1"/>
    </source>
</evidence>
<dbReference type="GeneID" id="78275158"/>
<accession>A0A1U7NNT2</accession>
<dbReference type="GO" id="GO:0003677">
    <property type="term" value="F:DNA binding"/>
    <property type="evidence" value="ECO:0007669"/>
    <property type="project" value="InterPro"/>
</dbReference>
<sequence>MEENGERLYRIEQAKQFQFILFLLDLGFSYEEIGSLIKEGHEIELLENLCDQSSKIKQEIQKLQQLHKEVEYRCAQIKTNASLLDLSIHTEQFDRQYLDTLPCEAGEKWFEFEEKNRNKNGFSKESGFLFQEEESKIVPSA</sequence>
<dbReference type="SUPFAM" id="SSF46955">
    <property type="entry name" value="Putative DNA-binding domain"/>
    <property type="match status" value="1"/>
</dbReference>
<keyword evidence="4" id="KW-1185">Reference proteome</keyword>
<name>A0A1U7NNT2_9FIRM</name>
<comment type="caution">
    <text evidence="3">The sequence shown here is derived from an EMBL/GenBank/DDBJ whole genome shotgun (WGS) entry which is preliminary data.</text>
</comment>
<dbReference type="Gene3D" id="1.10.1660.10">
    <property type="match status" value="1"/>
</dbReference>
<dbReference type="GO" id="GO:0006355">
    <property type="term" value="P:regulation of DNA-templated transcription"/>
    <property type="evidence" value="ECO:0007669"/>
    <property type="project" value="InterPro"/>
</dbReference>
<protein>
    <recommendedName>
        <fullName evidence="2">HTH merR-type domain-containing protein</fullName>
    </recommendedName>
</protein>
<proteinExistence type="predicted"/>
<feature type="coiled-coil region" evidence="1">
    <location>
        <begin position="46"/>
        <end position="80"/>
    </location>
</feature>
<dbReference type="OrthoDB" id="1894615at2"/>
<evidence type="ECO:0000256" key="1">
    <source>
        <dbReference type="SAM" id="Coils"/>
    </source>
</evidence>
<dbReference type="PROSITE" id="PS50937">
    <property type="entry name" value="HTH_MERR_2"/>
    <property type="match status" value="1"/>
</dbReference>
<gene>
    <name evidence="3" type="ORF">BO225_04240</name>
</gene>
<feature type="domain" description="HTH merR-type" evidence="2">
    <location>
        <begin position="1"/>
        <end position="39"/>
    </location>
</feature>
<dbReference type="AlphaFoldDB" id="A0A1U7NNT2"/>
<evidence type="ECO:0000313" key="4">
    <source>
        <dbReference type="Proteomes" id="UP000186705"/>
    </source>
</evidence>
<keyword evidence="1" id="KW-0175">Coiled coil</keyword>
<evidence type="ECO:0000259" key="2">
    <source>
        <dbReference type="PROSITE" id="PS50937"/>
    </source>
</evidence>
<dbReference type="InterPro" id="IPR000551">
    <property type="entry name" value="MerR-type_HTH_dom"/>
</dbReference>
<reference evidence="3 4" key="1">
    <citation type="submission" date="2016-11" db="EMBL/GenBank/DDBJ databases">
        <title>Description of two novel members of the family Erysipelotrichaceae: Ileibacterium lipovorans gen. nov., sp. nov. and Dubosiella newyorkensis, gen. nov., sp. nov.</title>
        <authorList>
            <person name="Cox L.M."/>
            <person name="Sohn J."/>
            <person name="Tyrrell K.L."/>
            <person name="Citron D.M."/>
            <person name="Lawson P.A."/>
            <person name="Patel N.B."/>
            <person name="Iizumi T."/>
            <person name="Perez-Perez G.I."/>
            <person name="Goldstein E.J."/>
            <person name="Blaser M.J."/>
        </authorList>
    </citation>
    <scope>NUCLEOTIDE SEQUENCE [LARGE SCALE GENOMIC DNA]</scope>
    <source>
        <strain evidence="3 4">NYU-BL-A4</strain>
    </source>
</reference>